<comment type="caution">
    <text evidence="1">The sequence shown here is derived from an EMBL/GenBank/DDBJ whole genome shotgun (WGS) entry which is preliminary data.</text>
</comment>
<evidence type="ECO:0000313" key="2">
    <source>
        <dbReference type="Proteomes" id="UP000479710"/>
    </source>
</evidence>
<dbReference type="InterPro" id="IPR044954">
    <property type="entry name" value="Ribosomal_uS3m_plant"/>
</dbReference>
<evidence type="ECO:0000313" key="1">
    <source>
        <dbReference type="EMBL" id="KAF0897560.1"/>
    </source>
</evidence>
<dbReference type="EMBL" id="SPHZ02000010">
    <property type="protein sequence ID" value="KAF0897560.1"/>
    <property type="molecule type" value="Genomic_DNA"/>
</dbReference>
<dbReference type="Proteomes" id="UP000479710">
    <property type="component" value="Unassembled WGS sequence"/>
</dbReference>
<name>A0A6G1CBQ3_9ORYZ</name>
<accession>A0A6G1CBQ3</accession>
<dbReference type="OrthoDB" id="768530at2759"/>
<sequence length="54" mass="6223">KLNEREKCLARAKKRLIHFIRQANDLRFAGTTKTTISLFSFFGATFFFPRDGVG</sequence>
<gene>
    <name evidence="1" type="ORF">E2562_039121</name>
</gene>
<dbReference type="PANTHER" id="PTHR35928">
    <property type="entry name" value="RIBOSOMAL PROTEIN S3, MITOCHONDRIAL"/>
    <property type="match status" value="1"/>
</dbReference>
<feature type="non-terminal residue" evidence="1">
    <location>
        <position position="54"/>
    </location>
</feature>
<proteinExistence type="predicted"/>
<dbReference type="AlphaFoldDB" id="A0A6G1CBQ3"/>
<feature type="non-terminal residue" evidence="1">
    <location>
        <position position="1"/>
    </location>
</feature>
<dbReference type="PANTHER" id="PTHR35928:SF2">
    <property type="entry name" value="SMALL RIBOSOMAL SUBUNIT PROTEIN US3M"/>
    <property type="match status" value="1"/>
</dbReference>
<keyword evidence="2" id="KW-1185">Reference proteome</keyword>
<protein>
    <submittedName>
        <fullName evidence="1">Uncharacterized protein</fullName>
    </submittedName>
</protein>
<reference evidence="1 2" key="1">
    <citation type="submission" date="2019-11" db="EMBL/GenBank/DDBJ databases">
        <title>Whole genome sequence of Oryza granulata.</title>
        <authorList>
            <person name="Li W."/>
        </authorList>
    </citation>
    <scope>NUCLEOTIDE SEQUENCE [LARGE SCALE GENOMIC DNA]</scope>
    <source>
        <strain evidence="2">cv. Menghai</strain>
        <tissue evidence="1">Leaf</tissue>
    </source>
</reference>
<organism evidence="1 2">
    <name type="scientific">Oryza meyeriana var. granulata</name>
    <dbReference type="NCBI Taxonomy" id="110450"/>
    <lineage>
        <taxon>Eukaryota</taxon>
        <taxon>Viridiplantae</taxon>
        <taxon>Streptophyta</taxon>
        <taxon>Embryophyta</taxon>
        <taxon>Tracheophyta</taxon>
        <taxon>Spermatophyta</taxon>
        <taxon>Magnoliopsida</taxon>
        <taxon>Liliopsida</taxon>
        <taxon>Poales</taxon>
        <taxon>Poaceae</taxon>
        <taxon>BOP clade</taxon>
        <taxon>Oryzoideae</taxon>
        <taxon>Oryzeae</taxon>
        <taxon>Oryzinae</taxon>
        <taxon>Oryza</taxon>
        <taxon>Oryza meyeriana</taxon>
    </lineage>
</organism>